<dbReference type="STRING" id="417292.SAMN05421806_109138"/>
<dbReference type="EMBL" id="FNFF01000009">
    <property type="protein sequence ID" value="SDK61392.1"/>
    <property type="molecule type" value="Genomic_DNA"/>
</dbReference>
<dbReference type="OrthoDB" id="4350624at2"/>
<gene>
    <name evidence="2" type="ORF">SAMN05421806_109138</name>
</gene>
<accession>A0A1G9DBY5</accession>
<sequence>MRGSKLGIGTLAAGALAAGALAFAPAAMAVAPAKATAPYACGMWGGGTAELTATQTGSALTLQVKTAVTTPIGIGAGDVTTTLHMTHNGSGTATFGGSSNPAIPAGGAFDSGPLTSATAFAAGDTLDSFVAATPSLTLEVFGTTVECFADDVQTPGPFVAD</sequence>
<reference evidence="2 3" key="1">
    <citation type="submission" date="2016-10" db="EMBL/GenBank/DDBJ databases">
        <authorList>
            <person name="de Groot N.N."/>
        </authorList>
    </citation>
    <scope>NUCLEOTIDE SEQUENCE [LARGE SCALE GENOMIC DNA]</scope>
    <source>
        <strain evidence="2 3">CGMCC 4.5727</strain>
    </source>
</reference>
<keyword evidence="3" id="KW-1185">Reference proteome</keyword>
<proteinExistence type="predicted"/>
<protein>
    <submittedName>
        <fullName evidence="2">Uncharacterized protein</fullName>
    </submittedName>
</protein>
<evidence type="ECO:0000256" key="1">
    <source>
        <dbReference type="SAM" id="SignalP"/>
    </source>
</evidence>
<evidence type="ECO:0000313" key="3">
    <source>
        <dbReference type="Proteomes" id="UP000199155"/>
    </source>
</evidence>
<name>A0A1G9DBY5_9ACTN</name>
<feature type="signal peptide" evidence="1">
    <location>
        <begin position="1"/>
        <end position="29"/>
    </location>
</feature>
<feature type="chain" id="PRO_5011621035" evidence="1">
    <location>
        <begin position="30"/>
        <end position="161"/>
    </location>
</feature>
<dbReference type="Proteomes" id="UP000199155">
    <property type="component" value="Unassembled WGS sequence"/>
</dbReference>
<dbReference type="AlphaFoldDB" id="A0A1G9DBY5"/>
<keyword evidence="1" id="KW-0732">Signal</keyword>
<dbReference type="RefSeq" id="WP_093612988.1">
    <property type="nucleotide sequence ID" value="NZ_FNFF01000009.1"/>
</dbReference>
<organism evidence="2 3">
    <name type="scientific">Streptomyces indicus</name>
    <dbReference type="NCBI Taxonomy" id="417292"/>
    <lineage>
        <taxon>Bacteria</taxon>
        <taxon>Bacillati</taxon>
        <taxon>Actinomycetota</taxon>
        <taxon>Actinomycetes</taxon>
        <taxon>Kitasatosporales</taxon>
        <taxon>Streptomycetaceae</taxon>
        <taxon>Streptomyces</taxon>
    </lineage>
</organism>
<evidence type="ECO:0000313" key="2">
    <source>
        <dbReference type="EMBL" id="SDK61392.1"/>
    </source>
</evidence>